<dbReference type="RefSeq" id="WP_032845701.1">
    <property type="nucleotide sequence ID" value="NZ_CAKJZM010000002.1"/>
</dbReference>
<dbReference type="Proteomes" id="UP000318823">
    <property type="component" value="Chromosome"/>
</dbReference>
<organism evidence="1 4">
    <name type="scientific">Bacteroides ovatus</name>
    <dbReference type="NCBI Taxonomy" id="28116"/>
    <lineage>
        <taxon>Bacteria</taxon>
        <taxon>Pseudomonadati</taxon>
        <taxon>Bacteroidota</taxon>
        <taxon>Bacteroidia</taxon>
        <taxon>Bacteroidales</taxon>
        <taxon>Bacteroidaceae</taxon>
        <taxon>Bacteroides</taxon>
    </lineage>
</organism>
<protein>
    <submittedName>
        <fullName evidence="1">Uncharacterized protein</fullName>
    </submittedName>
</protein>
<evidence type="ECO:0000313" key="1">
    <source>
        <dbReference type="EMBL" id="KAA4665237.1"/>
    </source>
</evidence>
<reference evidence="2" key="4">
    <citation type="submission" date="2019-07" db="EMBL/GenBank/DDBJ databases">
        <authorList>
            <person name="Ross B.D."/>
            <person name="Verster A.J."/>
            <person name="Radey M.C."/>
            <person name="Schmidtke D.T."/>
            <person name="Pope C.E."/>
            <person name="Hoffman L.R."/>
            <person name="Hajjar A."/>
            <person name="Peterson S.B."/>
            <person name="Borenstein E."/>
            <person name="Mougous J.D."/>
        </authorList>
    </citation>
    <scope>NUCLEOTIDE SEQUENCE</scope>
    <source>
        <strain evidence="2">3725 D1 iv</strain>
    </source>
</reference>
<dbReference type="AlphaFoldDB" id="A0A139L5Y8"/>
<evidence type="ECO:0000313" key="2">
    <source>
        <dbReference type="EMBL" id="QDM08129.1"/>
    </source>
</evidence>
<proteinExistence type="predicted"/>
<dbReference type="Proteomes" id="UP000435985">
    <property type="component" value="Unassembled WGS sequence"/>
</dbReference>
<evidence type="ECO:0000313" key="3">
    <source>
        <dbReference type="Proteomes" id="UP000318823"/>
    </source>
</evidence>
<gene>
    <name evidence="2" type="ORF">DYI28_05060</name>
    <name evidence="1" type="ORF">F3B98_06270</name>
</gene>
<reference evidence="2" key="2">
    <citation type="journal article" date="2018" name="Nature">
        <title>Human gut bacteria contain acquired interbacterial defence systems.</title>
        <authorList>
            <person name="Ross B.D."/>
            <person name="Verster A.J."/>
            <person name="Radey M.C."/>
            <person name="Schmidtke D.T."/>
            <person name="Pope C.E."/>
            <person name="Hoffman L.R."/>
            <person name="Hajjar A."/>
            <person name="Peterson S.B."/>
            <person name="Borenstein E."/>
            <person name="Mougous J."/>
        </authorList>
    </citation>
    <scope>NUCLEOTIDE SEQUENCE</scope>
    <source>
        <strain evidence="2">3725 D1 iv</strain>
    </source>
</reference>
<accession>A0A139L5Y8</accession>
<name>A0A139L5Y8_BACOV</name>
<reference evidence="3" key="1">
    <citation type="journal article" date="2018" name="J. Anim. Genet.">
        <title>Acquired interbacterial defense systems protect against interspecies antagonism in the human gut microbiome.</title>
        <authorList>
            <person name="Ross B.D."/>
            <person name="Verster A.J."/>
            <person name="Radey M.C."/>
            <person name="Schmidtke D.T."/>
            <person name="Pope C.E."/>
            <person name="Hoffman L.R."/>
            <person name="Hajjar A."/>
            <person name="Peterson S.B."/>
            <person name="Borenstein E."/>
            <person name="Mougous J."/>
        </authorList>
    </citation>
    <scope>NUCLEOTIDE SEQUENCE [LARGE SCALE GENOMIC DNA]</scope>
    <source>
        <strain evidence="3">3725 D1 iv</strain>
    </source>
</reference>
<dbReference type="EMBL" id="VWFO01000006">
    <property type="protein sequence ID" value="KAA4665237.1"/>
    <property type="molecule type" value="Genomic_DNA"/>
</dbReference>
<sequence length="85" mass="10085">MDFIEVESFIDGLNRRNREAWEQTRLLGFIIAQSNSTKTLKQTDILRFPWDEEEKKDTSVTDEEMQRLRAKAKEVESQLNTHKDV</sequence>
<reference evidence="1 4" key="3">
    <citation type="journal article" date="2019" name="Nat. Med.">
        <title>A library of human gut bacterial isolates paired with longitudinal multiomics data enables mechanistic microbiome research.</title>
        <authorList>
            <person name="Poyet M."/>
            <person name="Groussin M."/>
            <person name="Gibbons S.M."/>
            <person name="Avila-Pacheco J."/>
            <person name="Jiang X."/>
            <person name="Kearney S.M."/>
            <person name="Perrotta A.R."/>
            <person name="Berdy B."/>
            <person name="Zhao S."/>
            <person name="Lieberman T.D."/>
            <person name="Swanson P.K."/>
            <person name="Smith M."/>
            <person name="Roesemann S."/>
            <person name="Alexander J.E."/>
            <person name="Rich S.A."/>
            <person name="Livny J."/>
            <person name="Vlamakis H."/>
            <person name="Clish C."/>
            <person name="Bullock K."/>
            <person name="Deik A."/>
            <person name="Scott J."/>
            <person name="Pierce K.A."/>
            <person name="Xavier R.J."/>
            <person name="Alm E.J."/>
        </authorList>
    </citation>
    <scope>NUCLEOTIDE SEQUENCE [LARGE SCALE GENOMIC DNA]</scope>
    <source>
        <strain evidence="1 4">BIOML-A14</strain>
    </source>
</reference>
<evidence type="ECO:0000313" key="4">
    <source>
        <dbReference type="Proteomes" id="UP000435985"/>
    </source>
</evidence>
<dbReference type="EMBL" id="CP041395">
    <property type="protein sequence ID" value="QDM08129.1"/>
    <property type="molecule type" value="Genomic_DNA"/>
</dbReference>